<dbReference type="PANTHER" id="PTHR31240">
    <property type="entry name" value="MATERNAL EFFECT EMBRYO ARREST 18"/>
    <property type="match status" value="1"/>
</dbReference>
<dbReference type="Pfam" id="PF01933">
    <property type="entry name" value="CofD"/>
    <property type="match status" value="1"/>
</dbReference>
<dbReference type="InterPro" id="IPR002882">
    <property type="entry name" value="CofD"/>
</dbReference>
<proteinExistence type="predicted"/>
<dbReference type="GO" id="GO:0043743">
    <property type="term" value="F:LPPG:FO 2-phospho-L-lactate transferase activity"/>
    <property type="evidence" value="ECO:0007669"/>
    <property type="project" value="InterPro"/>
</dbReference>
<gene>
    <name evidence="1" type="ORF">JR316_000804</name>
</gene>
<dbReference type="AlphaFoldDB" id="A0A8H7Y5S9"/>
<dbReference type="PANTHER" id="PTHR31240:SF0">
    <property type="entry name" value="MATERNAL EFFECT EMBRYO ARREST 18"/>
    <property type="match status" value="1"/>
</dbReference>
<dbReference type="SUPFAM" id="SSF142338">
    <property type="entry name" value="CofD-like"/>
    <property type="match status" value="1"/>
</dbReference>
<dbReference type="Gene3D" id="3.40.50.10680">
    <property type="entry name" value="CofD-like domains"/>
    <property type="match status" value="1"/>
</dbReference>
<sequence>MPGKNGETLLKEKVNYGEGYPLTGKKPLEDFLFTLKVSYSSVLTRTSIFATAGNIGNYFLAAAQGFFRSLPSAIFLFSSITNSQANILPVIVTNHTVTIAAELEDGEHLVGQCEISHPMVSPEPAIPQPSDDDAPAPDGIGEYVSPKQNVMFESIGKDKYEPLPSRISRLYYINGYGMEIHPSPNPDFLANIASRDILVYSCGSLWTSIIPCLAMKGVALSIAKSPSIRAKVLLLNGENDRETEGYTAADYIRAIVQTLNNNNHSTPVYGLGGANTTYPTSAFITDLVYLKGTKVPVDVKQITLMGVRCREFDGGSRFDAATVAHAMGEVWAGAS</sequence>
<accession>A0A8H7Y5S9</accession>
<dbReference type="InterPro" id="IPR038136">
    <property type="entry name" value="CofD-like_dom_sf"/>
</dbReference>
<protein>
    <submittedName>
        <fullName evidence="1">Uncharacterized protein</fullName>
    </submittedName>
</protein>
<organism evidence="1">
    <name type="scientific">Psilocybe cubensis</name>
    <name type="common">Psychedelic mushroom</name>
    <name type="synonym">Stropharia cubensis</name>
    <dbReference type="NCBI Taxonomy" id="181762"/>
    <lineage>
        <taxon>Eukaryota</taxon>
        <taxon>Fungi</taxon>
        <taxon>Dikarya</taxon>
        <taxon>Basidiomycota</taxon>
        <taxon>Agaricomycotina</taxon>
        <taxon>Agaricomycetes</taxon>
        <taxon>Agaricomycetidae</taxon>
        <taxon>Agaricales</taxon>
        <taxon>Agaricineae</taxon>
        <taxon>Strophariaceae</taxon>
        <taxon>Psilocybe</taxon>
    </lineage>
</organism>
<comment type="caution">
    <text evidence="1">The sequence shown here is derived from an EMBL/GenBank/DDBJ whole genome shotgun (WGS) entry which is preliminary data.</text>
</comment>
<name>A0A8H7Y5S9_PSICU</name>
<reference evidence="1" key="1">
    <citation type="submission" date="2021-02" db="EMBL/GenBank/DDBJ databases">
        <title>Psilocybe cubensis genome.</title>
        <authorList>
            <person name="Mckernan K.J."/>
            <person name="Crawford S."/>
            <person name="Trippe A."/>
            <person name="Kane L.T."/>
            <person name="Mclaughlin S."/>
        </authorList>
    </citation>
    <scope>NUCLEOTIDE SEQUENCE [LARGE SCALE GENOMIC DNA]</scope>
    <source>
        <strain evidence="1">MGC-MH-2018</strain>
    </source>
</reference>
<evidence type="ECO:0000313" key="1">
    <source>
        <dbReference type="EMBL" id="KAG5174146.1"/>
    </source>
</evidence>
<dbReference type="EMBL" id="JAFIQS010000001">
    <property type="protein sequence ID" value="KAG5174146.1"/>
    <property type="molecule type" value="Genomic_DNA"/>
</dbReference>